<dbReference type="SUPFAM" id="SSF140931">
    <property type="entry name" value="Fic-like"/>
    <property type="match status" value="1"/>
</dbReference>
<dbReference type="InterPro" id="IPR036597">
    <property type="entry name" value="Fido-like_dom_sf"/>
</dbReference>
<evidence type="ECO:0000313" key="2">
    <source>
        <dbReference type="EMBL" id="RDI76279.1"/>
    </source>
</evidence>
<dbReference type="Proteomes" id="UP000254134">
    <property type="component" value="Unassembled WGS sequence"/>
</dbReference>
<dbReference type="InterPro" id="IPR053737">
    <property type="entry name" value="Type_II_TA_Toxin"/>
</dbReference>
<dbReference type="InterPro" id="IPR006440">
    <property type="entry name" value="Doc"/>
</dbReference>
<dbReference type="Gene3D" id="1.20.120.1870">
    <property type="entry name" value="Fic/DOC protein, Fido domain"/>
    <property type="match status" value="1"/>
</dbReference>
<gene>
    <name evidence="2" type="ORF">Gocc_0698</name>
</gene>
<comment type="caution">
    <text evidence="2">The sequence shown here is derived from an EMBL/GenBank/DDBJ whole genome shotgun (WGS) entry which is preliminary data.</text>
</comment>
<accession>A0A7M2Z268</accession>
<dbReference type="Pfam" id="PF02661">
    <property type="entry name" value="Fic"/>
    <property type="match status" value="1"/>
</dbReference>
<reference evidence="2 3" key="1">
    <citation type="submission" date="2018-07" db="EMBL/GenBank/DDBJ databases">
        <title>High-quality-draft genome sequence of Gaiella occulta.</title>
        <authorList>
            <person name="Severino R."/>
            <person name="Froufe H.J.C."/>
            <person name="Rainey F.A."/>
            <person name="Barroso C."/>
            <person name="Albuquerque L."/>
            <person name="Lobo-Da-Cunha A."/>
            <person name="Da Costa M.S."/>
            <person name="Egas C."/>
        </authorList>
    </citation>
    <scope>NUCLEOTIDE SEQUENCE [LARGE SCALE GENOMIC DNA]</scope>
    <source>
        <strain evidence="2 3">F2-233</strain>
    </source>
</reference>
<dbReference type="PANTHER" id="PTHR39426:SF1">
    <property type="entry name" value="HOMOLOGY TO DEATH-ON-CURING PROTEIN OF PHAGE P1"/>
    <property type="match status" value="1"/>
</dbReference>
<reference evidence="3" key="2">
    <citation type="journal article" date="2019" name="MicrobiologyOpen">
        <title>High-quality draft genome sequence of Gaiella occulta isolated from a 150 meter deep mineral water borehole and comparison with the genome sequences of other deep-branching lineages of the phylum Actinobacteria.</title>
        <authorList>
            <person name="Severino R."/>
            <person name="Froufe H.J.C."/>
            <person name="Barroso C."/>
            <person name="Albuquerque L."/>
            <person name="Lobo-da-Cunha A."/>
            <person name="da Costa M.S."/>
            <person name="Egas C."/>
        </authorList>
    </citation>
    <scope>NUCLEOTIDE SEQUENCE [LARGE SCALE GENOMIC DNA]</scope>
    <source>
        <strain evidence="3">F2-233</strain>
    </source>
</reference>
<dbReference type="NCBIfam" id="TIGR01550">
    <property type="entry name" value="DOC_P1"/>
    <property type="match status" value="1"/>
</dbReference>
<dbReference type="PANTHER" id="PTHR39426">
    <property type="entry name" value="HOMOLOGY TO DEATH-ON-CURING PROTEIN OF PHAGE P1"/>
    <property type="match status" value="1"/>
</dbReference>
<proteinExistence type="predicted"/>
<name>A0A7M2Z268_9ACTN</name>
<organism evidence="2 3">
    <name type="scientific">Gaiella occulta</name>
    <dbReference type="NCBI Taxonomy" id="1002870"/>
    <lineage>
        <taxon>Bacteria</taxon>
        <taxon>Bacillati</taxon>
        <taxon>Actinomycetota</taxon>
        <taxon>Thermoleophilia</taxon>
        <taxon>Gaiellales</taxon>
        <taxon>Gaiellaceae</taxon>
        <taxon>Gaiella</taxon>
    </lineage>
</organism>
<dbReference type="GO" id="GO:0016301">
    <property type="term" value="F:kinase activity"/>
    <property type="evidence" value="ECO:0007669"/>
    <property type="project" value="InterPro"/>
</dbReference>
<dbReference type="EMBL" id="QQZY01000001">
    <property type="protein sequence ID" value="RDI76279.1"/>
    <property type="molecule type" value="Genomic_DNA"/>
</dbReference>
<dbReference type="OrthoDB" id="9802752at2"/>
<dbReference type="AlphaFoldDB" id="A0A7M2Z268"/>
<evidence type="ECO:0000313" key="3">
    <source>
        <dbReference type="Proteomes" id="UP000254134"/>
    </source>
</evidence>
<dbReference type="InterPro" id="IPR003812">
    <property type="entry name" value="Fido"/>
</dbReference>
<keyword evidence="3" id="KW-1185">Reference proteome</keyword>
<sequence length="128" mass="13709">MAEYLDLADYLLIAEAVVGVPAESIARWPGIGLAESALHAPAAGFEGVELYPDVIDKAAVLCARLARNHPLPDGNKRVAYLAMLEFLARNQVEWAPPSVEETVATIERVAAGSLSERELADWLRAAAA</sequence>
<dbReference type="PROSITE" id="PS51459">
    <property type="entry name" value="FIDO"/>
    <property type="match status" value="1"/>
</dbReference>
<dbReference type="RefSeq" id="WP_114795102.1">
    <property type="nucleotide sequence ID" value="NZ_QQZY01000001.1"/>
</dbReference>
<protein>
    <submittedName>
        <fullName evidence="2">Death-on-curing family protein</fullName>
    </submittedName>
</protein>
<evidence type="ECO:0000259" key="1">
    <source>
        <dbReference type="PROSITE" id="PS51459"/>
    </source>
</evidence>
<feature type="domain" description="Fido" evidence="1">
    <location>
        <begin position="5"/>
        <end position="125"/>
    </location>
</feature>